<dbReference type="InterPro" id="IPR005754">
    <property type="entry name" value="Sortase"/>
</dbReference>
<accession>A0A9D1UCU9</accession>
<evidence type="ECO:0000256" key="2">
    <source>
        <dbReference type="PIRSR" id="PIRSR605754-1"/>
    </source>
</evidence>
<dbReference type="EMBL" id="DXGH01000056">
    <property type="protein sequence ID" value="HIW81916.1"/>
    <property type="molecule type" value="Genomic_DNA"/>
</dbReference>
<protein>
    <submittedName>
        <fullName evidence="3">Class B sortase</fullName>
    </submittedName>
</protein>
<dbReference type="GO" id="GO:0016787">
    <property type="term" value="F:hydrolase activity"/>
    <property type="evidence" value="ECO:0007669"/>
    <property type="project" value="UniProtKB-KW"/>
</dbReference>
<dbReference type="InterPro" id="IPR009835">
    <property type="entry name" value="SrtB"/>
</dbReference>
<dbReference type="RefSeq" id="WP_318705553.1">
    <property type="nucleotide sequence ID" value="NZ_CALWMU010000002.1"/>
</dbReference>
<feature type="active site" description="Acyl-thioester intermediate" evidence="2">
    <location>
        <position position="145"/>
    </location>
</feature>
<reference evidence="3" key="2">
    <citation type="submission" date="2021-04" db="EMBL/GenBank/DDBJ databases">
        <authorList>
            <person name="Gilroy R."/>
        </authorList>
    </citation>
    <scope>NUCLEOTIDE SEQUENCE</scope>
    <source>
        <strain evidence="3">CHK195-6426</strain>
    </source>
</reference>
<evidence type="ECO:0000313" key="4">
    <source>
        <dbReference type="Proteomes" id="UP000824265"/>
    </source>
</evidence>
<proteinExistence type="predicted"/>
<dbReference type="Pfam" id="PF04203">
    <property type="entry name" value="Sortase"/>
    <property type="match status" value="1"/>
</dbReference>
<sequence length="168" mass="19180">MLKIRTTFFAEESPEFHLDGTRGYPGCIYTENYNSKNFDDRNTVLYGHNMKDGSMFAGLHQFADTQYFEEHPYIFIYTDNSTLIYRIFAAYEFSNVHLLLGYDTASEDGFSEYLEEVKAACAQGGSMAEDIQVTEKDRLLTLSTCVGGRSERRYLVQGVLLNDRGILP</sequence>
<dbReference type="AlphaFoldDB" id="A0A9D1UCU9"/>
<gene>
    <name evidence="3" type="ORF">H9742_10455</name>
</gene>
<evidence type="ECO:0000256" key="1">
    <source>
        <dbReference type="ARBA" id="ARBA00022801"/>
    </source>
</evidence>
<dbReference type="Proteomes" id="UP000824265">
    <property type="component" value="Unassembled WGS sequence"/>
</dbReference>
<dbReference type="CDD" id="cd05826">
    <property type="entry name" value="Sortase_B"/>
    <property type="match status" value="1"/>
</dbReference>
<feature type="active site" description="Proton donor/acceptor" evidence="2">
    <location>
        <position position="48"/>
    </location>
</feature>
<dbReference type="SUPFAM" id="SSF63817">
    <property type="entry name" value="Sortase"/>
    <property type="match status" value="1"/>
</dbReference>
<dbReference type="Gene3D" id="2.40.260.10">
    <property type="entry name" value="Sortase"/>
    <property type="match status" value="1"/>
</dbReference>
<organism evidence="3 4">
    <name type="scientific">Candidatus Acetatifactor stercoripullorum</name>
    <dbReference type="NCBI Taxonomy" id="2838414"/>
    <lineage>
        <taxon>Bacteria</taxon>
        <taxon>Bacillati</taxon>
        <taxon>Bacillota</taxon>
        <taxon>Clostridia</taxon>
        <taxon>Lachnospirales</taxon>
        <taxon>Lachnospiraceae</taxon>
        <taxon>Acetatifactor</taxon>
    </lineage>
</organism>
<comment type="caution">
    <text evidence="3">The sequence shown here is derived from an EMBL/GenBank/DDBJ whole genome shotgun (WGS) entry which is preliminary data.</text>
</comment>
<dbReference type="InterPro" id="IPR023365">
    <property type="entry name" value="Sortase_dom-sf"/>
</dbReference>
<evidence type="ECO:0000313" key="3">
    <source>
        <dbReference type="EMBL" id="HIW81916.1"/>
    </source>
</evidence>
<name>A0A9D1UCU9_9FIRM</name>
<reference evidence="3" key="1">
    <citation type="journal article" date="2021" name="PeerJ">
        <title>Extensive microbial diversity within the chicken gut microbiome revealed by metagenomics and culture.</title>
        <authorList>
            <person name="Gilroy R."/>
            <person name="Ravi A."/>
            <person name="Getino M."/>
            <person name="Pursley I."/>
            <person name="Horton D.L."/>
            <person name="Alikhan N.F."/>
            <person name="Baker D."/>
            <person name="Gharbi K."/>
            <person name="Hall N."/>
            <person name="Watson M."/>
            <person name="Adriaenssens E.M."/>
            <person name="Foster-Nyarko E."/>
            <person name="Jarju S."/>
            <person name="Secka A."/>
            <person name="Antonio M."/>
            <person name="Oren A."/>
            <person name="Chaudhuri R.R."/>
            <person name="La Ragione R."/>
            <person name="Hildebrand F."/>
            <person name="Pallen M.J."/>
        </authorList>
    </citation>
    <scope>NUCLEOTIDE SEQUENCE</scope>
    <source>
        <strain evidence="3">CHK195-6426</strain>
    </source>
</reference>
<keyword evidence="1" id="KW-0378">Hydrolase</keyword>